<dbReference type="EMBL" id="UOFA01000187">
    <property type="protein sequence ID" value="VAW45377.1"/>
    <property type="molecule type" value="Genomic_DNA"/>
</dbReference>
<proteinExistence type="inferred from homology"/>
<dbReference type="GO" id="GO:0000049">
    <property type="term" value="F:tRNA binding"/>
    <property type="evidence" value="ECO:0007669"/>
    <property type="project" value="TreeGrafter"/>
</dbReference>
<dbReference type="SUPFAM" id="SSF55681">
    <property type="entry name" value="Class II aaRS and biotin synthetases"/>
    <property type="match status" value="1"/>
</dbReference>
<evidence type="ECO:0000256" key="7">
    <source>
        <dbReference type="ARBA" id="ARBA00022598"/>
    </source>
</evidence>
<evidence type="ECO:0000256" key="9">
    <source>
        <dbReference type="ARBA" id="ARBA00022741"/>
    </source>
</evidence>
<dbReference type="NCBIfam" id="NF001756">
    <property type="entry name" value="PRK00484.1"/>
    <property type="match status" value="1"/>
</dbReference>
<evidence type="ECO:0000259" key="15">
    <source>
        <dbReference type="PROSITE" id="PS50862"/>
    </source>
</evidence>
<dbReference type="PRINTS" id="PR00982">
    <property type="entry name" value="TRNASYNTHLYS"/>
</dbReference>
<dbReference type="GO" id="GO:0006430">
    <property type="term" value="P:lysyl-tRNA aminoacylation"/>
    <property type="evidence" value="ECO:0007669"/>
    <property type="project" value="InterPro"/>
</dbReference>
<reference evidence="16" key="1">
    <citation type="submission" date="2018-06" db="EMBL/GenBank/DDBJ databases">
        <authorList>
            <person name="Zhirakovskaya E."/>
        </authorList>
    </citation>
    <scope>NUCLEOTIDE SEQUENCE</scope>
</reference>
<comment type="subunit">
    <text evidence="4">Homodimer.</text>
</comment>
<dbReference type="InterPro" id="IPR004365">
    <property type="entry name" value="NA-bd_OB_tRNA"/>
</dbReference>
<dbReference type="NCBIfam" id="TIGR00499">
    <property type="entry name" value="lysS_bact"/>
    <property type="match status" value="1"/>
</dbReference>
<keyword evidence="10" id="KW-0067">ATP-binding</keyword>
<dbReference type="Pfam" id="PF00152">
    <property type="entry name" value="tRNA-synt_2"/>
    <property type="match status" value="1"/>
</dbReference>
<dbReference type="FunFam" id="3.30.930.10:FF:000001">
    <property type="entry name" value="Lysine--tRNA ligase"/>
    <property type="match status" value="1"/>
</dbReference>
<dbReference type="PROSITE" id="PS50862">
    <property type="entry name" value="AA_TRNA_LIGASE_II"/>
    <property type="match status" value="1"/>
</dbReference>
<dbReference type="Gene3D" id="3.30.930.10">
    <property type="entry name" value="Bira Bifunctional Protein, Domain 2"/>
    <property type="match status" value="1"/>
</dbReference>
<sequence>MAYTLALKLNPEINLRFDRIRKLNIMTEENKLIAERRGKLAAIRAERNAYPNQFRRTHLGADLHAKYDAIEKEDLDPQRIEVAVVGRMMSQRLFGKGGFAVLKDVSGDIQLFVQLNGVGEDVFADFKTWDIGDFVYGKGELFKTKTNELSVKVKELKLVTKSLRPLPEKFHGLSDQETRYRQRYVDLIVNNESADVFKMRSEMVSRIRYFMEKRDFLEVETPMMHMIPGGATAKPFTTHHNALDLELYLRVAPELFLKRLTVGGFEKVFEINRNFRNEGVSAKHNPEFTMMEFYWAYADYNDLMDITESLFKFLADQVKGTRQFAYQGNQLDFGQPFKRQSMTSLVVEYSDGLTTKDCNNLSLMRKYCDDKGVSYNKNWEKGELLAELFDLYVEANLIQPTFVTEYPIEISPLSRRNDENPEITDRFELFVCGNEIANGFSELNDPEDQADRFKQQVANLEAGDDEAMHYDADYIRALEYGMPPAAGEGIGIDRLVMLFTDSASIRDVLLFPYMKPE</sequence>
<dbReference type="InterPro" id="IPR018149">
    <property type="entry name" value="Lys-tRNA-synth_II_C"/>
</dbReference>
<dbReference type="GO" id="GO:0005524">
    <property type="term" value="F:ATP binding"/>
    <property type="evidence" value="ECO:0007669"/>
    <property type="project" value="UniProtKB-KW"/>
</dbReference>
<name>A0A3B0W3Q7_9ZZZZ</name>
<keyword evidence="7 16" id="KW-0436">Ligase</keyword>
<feature type="domain" description="Aminoacyl-transfer RNA synthetases class-II family profile" evidence="15">
    <location>
        <begin position="197"/>
        <end position="516"/>
    </location>
</feature>
<dbReference type="PANTHER" id="PTHR42918:SF15">
    <property type="entry name" value="LYSINE--TRNA LIGASE, CHLOROPLASTIC_MITOCHONDRIAL"/>
    <property type="match status" value="1"/>
</dbReference>
<comment type="similarity">
    <text evidence="3">Belongs to the class-II aminoacyl-tRNA synthetase family.</text>
</comment>
<dbReference type="InterPro" id="IPR044136">
    <property type="entry name" value="Lys-tRNA-ligase_II_N"/>
</dbReference>
<evidence type="ECO:0000256" key="13">
    <source>
        <dbReference type="ARBA" id="ARBA00023146"/>
    </source>
</evidence>
<keyword evidence="9" id="KW-0547">Nucleotide-binding</keyword>
<dbReference type="Gene3D" id="2.40.50.140">
    <property type="entry name" value="Nucleic acid-binding proteins"/>
    <property type="match status" value="1"/>
</dbReference>
<comment type="catalytic activity">
    <reaction evidence="14">
        <text>tRNA(Lys) + L-lysine + ATP = L-lysyl-tRNA(Lys) + AMP + diphosphate</text>
        <dbReference type="Rhea" id="RHEA:20792"/>
        <dbReference type="Rhea" id="RHEA-COMP:9696"/>
        <dbReference type="Rhea" id="RHEA-COMP:9697"/>
        <dbReference type="ChEBI" id="CHEBI:30616"/>
        <dbReference type="ChEBI" id="CHEBI:32551"/>
        <dbReference type="ChEBI" id="CHEBI:33019"/>
        <dbReference type="ChEBI" id="CHEBI:78442"/>
        <dbReference type="ChEBI" id="CHEBI:78529"/>
        <dbReference type="ChEBI" id="CHEBI:456215"/>
        <dbReference type="EC" id="6.1.1.6"/>
    </reaction>
</comment>
<keyword evidence="11" id="KW-0460">Magnesium</keyword>
<dbReference type="HAMAP" id="MF_00252">
    <property type="entry name" value="Lys_tRNA_synth_class2"/>
    <property type="match status" value="1"/>
</dbReference>
<evidence type="ECO:0000256" key="4">
    <source>
        <dbReference type="ARBA" id="ARBA00011738"/>
    </source>
</evidence>
<evidence type="ECO:0000256" key="6">
    <source>
        <dbReference type="ARBA" id="ARBA00022490"/>
    </source>
</evidence>
<dbReference type="InterPro" id="IPR006195">
    <property type="entry name" value="aa-tRNA-synth_II"/>
</dbReference>
<keyword evidence="6" id="KW-0963">Cytoplasm</keyword>
<dbReference type="GO" id="GO:0005829">
    <property type="term" value="C:cytosol"/>
    <property type="evidence" value="ECO:0007669"/>
    <property type="project" value="TreeGrafter"/>
</dbReference>
<evidence type="ECO:0000256" key="12">
    <source>
        <dbReference type="ARBA" id="ARBA00022917"/>
    </source>
</evidence>
<keyword evidence="12" id="KW-0648">Protein biosynthesis</keyword>
<evidence type="ECO:0000256" key="8">
    <source>
        <dbReference type="ARBA" id="ARBA00022723"/>
    </source>
</evidence>
<evidence type="ECO:0000256" key="5">
    <source>
        <dbReference type="ARBA" id="ARBA00013166"/>
    </source>
</evidence>
<dbReference type="PANTHER" id="PTHR42918">
    <property type="entry name" value="LYSYL-TRNA SYNTHETASE"/>
    <property type="match status" value="1"/>
</dbReference>
<dbReference type="FunFam" id="2.40.50.140:FF:000024">
    <property type="entry name" value="Lysine--tRNA ligase"/>
    <property type="match status" value="1"/>
</dbReference>
<evidence type="ECO:0000313" key="16">
    <source>
        <dbReference type="EMBL" id="VAW45377.1"/>
    </source>
</evidence>
<dbReference type="Pfam" id="PF01336">
    <property type="entry name" value="tRNA_anti-codon"/>
    <property type="match status" value="1"/>
</dbReference>
<evidence type="ECO:0000256" key="2">
    <source>
        <dbReference type="ARBA" id="ARBA00004496"/>
    </source>
</evidence>
<evidence type="ECO:0000256" key="1">
    <source>
        <dbReference type="ARBA" id="ARBA00001946"/>
    </source>
</evidence>
<dbReference type="EC" id="6.1.1.6" evidence="5"/>
<dbReference type="GO" id="GO:0046872">
    <property type="term" value="F:metal ion binding"/>
    <property type="evidence" value="ECO:0007669"/>
    <property type="project" value="UniProtKB-KW"/>
</dbReference>
<protein>
    <recommendedName>
        <fullName evidence="5">lysine--tRNA ligase</fullName>
        <ecNumber evidence="5">6.1.1.6</ecNumber>
    </recommendedName>
</protein>
<comment type="subcellular location">
    <subcellularLocation>
        <location evidence="2">Cytoplasm</location>
    </subcellularLocation>
</comment>
<evidence type="ECO:0000256" key="3">
    <source>
        <dbReference type="ARBA" id="ARBA00008226"/>
    </source>
</evidence>
<dbReference type="InterPro" id="IPR004364">
    <property type="entry name" value="Aa-tRNA-synt_II"/>
</dbReference>
<evidence type="ECO:0000256" key="10">
    <source>
        <dbReference type="ARBA" id="ARBA00022840"/>
    </source>
</evidence>
<dbReference type="AlphaFoldDB" id="A0A3B0W3Q7"/>
<dbReference type="GO" id="GO:0004824">
    <property type="term" value="F:lysine-tRNA ligase activity"/>
    <property type="evidence" value="ECO:0007669"/>
    <property type="project" value="UniProtKB-EC"/>
</dbReference>
<comment type="cofactor">
    <cofactor evidence="1">
        <name>Mg(2+)</name>
        <dbReference type="ChEBI" id="CHEBI:18420"/>
    </cofactor>
</comment>
<evidence type="ECO:0000256" key="14">
    <source>
        <dbReference type="ARBA" id="ARBA00048573"/>
    </source>
</evidence>
<dbReference type="InterPro" id="IPR045864">
    <property type="entry name" value="aa-tRNA-synth_II/BPL/LPL"/>
</dbReference>
<dbReference type="CDD" id="cd04322">
    <property type="entry name" value="LysRS_N"/>
    <property type="match status" value="1"/>
</dbReference>
<keyword evidence="8" id="KW-0479">Metal-binding</keyword>
<organism evidence="16">
    <name type="scientific">hydrothermal vent metagenome</name>
    <dbReference type="NCBI Taxonomy" id="652676"/>
    <lineage>
        <taxon>unclassified sequences</taxon>
        <taxon>metagenomes</taxon>
        <taxon>ecological metagenomes</taxon>
    </lineage>
</organism>
<gene>
    <name evidence="16" type="ORF">MNBD_GAMMA02-1105</name>
</gene>
<dbReference type="InterPro" id="IPR012340">
    <property type="entry name" value="NA-bd_OB-fold"/>
</dbReference>
<dbReference type="InterPro" id="IPR002313">
    <property type="entry name" value="Lys-tRNA-ligase_II"/>
</dbReference>
<accession>A0A3B0W3Q7</accession>
<dbReference type="CDD" id="cd00775">
    <property type="entry name" value="LysRS_core"/>
    <property type="match status" value="1"/>
</dbReference>
<keyword evidence="13 16" id="KW-0030">Aminoacyl-tRNA synthetase</keyword>
<dbReference type="SUPFAM" id="SSF50249">
    <property type="entry name" value="Nucleic acid-binding proteins"/>
    <property type="match status" value="1"/>
</dbReference>
<evidence type="ECO:0000256" key="11">
    <source>
        <dbReference type="ARBA" id="ARBA00022842"/>
    </source>
</evidence>